<dbReference type="InterPro" id="IPR000160">
    <property type="entry name" value="GGDEF_dom"/>
</dbReference>
<dbReference type="SUPFAM" id="SSF55073">
    <property type="entry name" value="Nucleotide cyclase"/>
    <property type="match status" value="1"/>
</dbReference>
<dbReference type="Pfam" id="PF00990">
    <property type="entry name" value="GGDEF"/>
    <property type="match status" value="1"/>
</dbReference>
<dbReference type="NCBIfam" id="TIGR00254">
    <property type="entry name" value="GGDEF"/>
    <property type="match status" value="1"/>
</dbReference>
<dbReference type="EMBL" id="FNAQ01000003">
    <property type="protein sequence ID" value="SDE07723.1"/>
    <property type="molecule type" value="Genomic_DNA"/>
</dbReference>
<evidence type="ECO:0000313" key="4">
    <source>
        <dbReference type="EMBL" id="SDE07723.1"/>
    </source>
</evidence>
<dbReference type="Proteomes" id="UP000243205">
    <property type="component" value="Unassembled WGS sequence"/>
</dbReference>
<protein>
    <submittedName>
        <fullName evidence="4">PAS domain S-box-containing protein/diguanylate cyclase (GGDEF) domain-containing protein</fullName>
    </submittedName>
</protein>
<dbReference type="PROSITE" id="PS50112">
    <property type="entry name" value="PAS"/>
    <property type="match status" value="1"/>
</dbReference>
<dbReference type="Pfam" id="PF13188">
    <property type="entry name" value="PAS_8"/>
    <property type="match status" value="1"/>
</dbReference>
<feature type="domain" description="PAS" evidence="1">
    <location>
        <begin position="141"/>
        <end position="184"/>
    </location>
</feature>
<organism evidence="4 5">
    <name type="scientific">Desulfuromonas thiophila</name>
    <dbReference type="NCBI Taxonomy" id="57664"/>
    <lineage>
        <taxon>Bacteria</taxon>
        <taxon>Pseudomonadati</taxon>
        <taxon>Thermodesulfobacteriota</taxon>
        <taxon>Desulfuromonadia</taxon>
        <taxon>Desulfuromonadales</taxon>
        <taxon>Desulfuromonadaceae</taxon>
        <taxon>Desulfuromonas</taxon>
    </lineage>
</organism>
<dbReference type="InterPro" id="IPR000700">
    <property type="entry name" value="PAS-assoc_C"/>
</dbReference>
<dbReference type="PROSITE" id="PS50113">
    <property type="entry name" value="PAC"/>
    <property type="match status" value="1"/>
</dbReference>
<dbReference type="SMART" id="SM00086">
    <property type="entry name" value="PAC"/>
    <property type="match status" value="2"/>
</dbReference>
<dbReference type="InterPro" id="IPR029787">
    <property type="entry name" value="Nucleotide_cyclase"/>
</dbReference>
<dbReference type="InterPro" id="IPR000014">
    <property type="entry name" value="PAS"/>
</dbReference>
<dbReference type="CDD" id="cd01949">
    <property type="entry name" value="GGDEF"/>
    <property type="match status" value="1"/>
</dbReference>
<dbReference type="SMART" id="SM00267">
    <property type="entry name" value="GGDEF"/>
    <property type="match status" value="1"/>
</dbReference>
<dbReference type="STRING" id="57664.SAMN05661003_103193"/>
<dbReference type="InterPro" id="IPR035965">
    <property type="entry name" value="PAS-like_dom_sf"/>
</dbReference>
<dbReference type="PANTHER" id="PTHR44757">
    <property type="entry name" value="DIGUANYLATE CYCLASE DGCP"/>
    <property type="match status" value="1"/>
</dbReference>
<dbReference type="InterPro" id="IPR052155">
    <property type="entry name" value="Biofilm_reg_signaling"/>
</dbReference>
<feature type="domain" description="GGDEF" evidence="3">
    <location>
        <begin position="289"/>
        <end position="422"/>
    </location>
</feature>
<dbReference type="RefSeq" id="WP_092076823.1">
    <property type="nucleotide sequence ID" value="NZ_FNAQ01000003.1"/>
</dbReference>
<dbReference type="PANTHER" id="PTHR44757:SF2">
    <property type="entry name" value="BIOFILM ARCHITECTURE MAINTENANCE PROTEIN MBAA"/>
    <property type="match status" value="1"/>
</dbReference>
<sequence>MPMSSAPLLPDHRYLQILQQHFGAWHWDSGQHRLHCCPLWLQHLTDIPLPATLGLRTLLRLLHAQDRLLLYQRWRARHENFWCELRLLQQNGSYRWIRLQACRLQDGGDEAVQLVGLSSDIHPQRQAEEQIYDLCQQLQQSEALYRALMQHSSDAIFIFDESGQRLTTCNQRASDLSGYSVEELQRLQRDQLIIGSTAELDPCGNGLHHDLQLRCRDGRLLPVDVSCSRVPVGAHSLLQCVLHDISSRKATEDQLRHLAHHDPLTGLPNRLLLRDRLEQALRKANRNGSQVVLCYLDVDRFKQINDRFGHDAGDCVLCEVARRLRACVRASDTVARLGGDEFVALLQDIDPHTPFDSITDKLIAQLRQPFTLPCLQNDISCSIGISIYPRTSQTIDQLLNHADSAMYQAKQQGLDLQIFSPKTR</sequence>
<gene>
    <name evidence="4" type="ORF">SAMN05661003_103193</name>
</gene>
<dbReference type="OrthoDB" id="9813903at2"/>
<name>A0A1G6ZZB4_9BACT</name>
<accession>A0A1G6ZZB4</accession>
<dbReference type="GO" id="GO:0003824">
    <property type="term" value="F:catalytic activity"/>
    <property type="evidence" value="ECO:0007669"/>
    <property type="project" value="UniProtKB-ARBA"/>
</dbReference>
<dbReference type="AlphaFoldDB" id="A0A1G6ZZB4"/>
<evidence type="ECO:0000259" key="2">
    <source>
        <dbReference type="PROSITE" id="PS50113"/>
    </source>
</evidence>
<dbReference type="FunFam" id="3.30.70.270:FF:000001">
    <property type="entry name" value="Diguanylate cyclase domain protein"/>
    <property type="match status" value="1"/>
</dbReference>
<dbReference type="Gene3D" id="3.30.450.20">
    <property type="entry name" value="PAS domain"/>
    <property type="match status" value="2"/>
</dbReference>
<reference evidence="5" key="1">
    <citation type="submission" date="2016-10" db="EMBL/GenBank/DDBJ databases">
        <authorList>
            <person name="Varghese N."/>
            <person name="Submissions S."/>
        </authorList>
    </citation>
    <scope>NUCLEOTIDE SEQUENCE [LARGE SCALE GENOMIC DNA]</scope>
    <source>
        <strain evidence="5">DSM 8987</strain>
    </source>
</reference>
<feature type="domain" description="PAC" evidence="2">
    <location>
        <begin position="81"/>
        <end position="133"/>
    </location>
</feature>
<dbReference type="NCBIfam" id="TIGR00229">
    <property type="entry name" value="sensory_box"/>
    <property type="match status" value="1"/>
</dbReference>
<dbReference type="PROSITE" id="PS50887">
    <property type="entry name" value="GGDEF"/>
    <property type="match status" value="1"/>
</dbReference>
<keyword evidence="5" id="KW-1185">Reference proteome</keyword>
<dbReference type="SMART" id="SM00091">
    <property type="entry name" value="PAS"/>
    <property type="match status" value="1"/>
</dbReference>
<dbReference type="CDD" id="cd00130">
    <property type="entry name" value="PAS"/>
    <property type="match status" value="1"/>
</dbReference>
<evidence type="ECO:0000259" key="1">
    <source>
        <dbReference type="PROSITE" id="PS50112"/>
    </source>
</evidence>
<proteinExistence type="predicted"/>
<dbReference type="SUPFAM" id="SSF55785">
    <property type="entry name" value="PYP-like sensor domain (PAS domain)"/>
    <property type="match status" value="2"/>
</dbReference>
<evidence type="ECO:0000259" key="3">
    <source>
        <dbReference type="PROSITE" id="PS50887"/>
    </source>
</evidence>
<dbReference type="InterPro" id="IPR001610">
    <property type="entry name" value="PAC"/>
</dbReference>
<evidence type="ECO:0000313" key="5">
    <source>
        <dbReference type="Proteomes" id="UP000243205"/>
    </source>
</evidence>
<dbReference type="InterPro" id="IPR043128">
    <property type="entry name" value="Rev_trsase/Diguanyl_cyclase"/>
</dbReference>
<dbReference type="Gene3D" id="3.30.70.270">
    <property type="match status" value="1"/>
</dbReference>